<protein>
    <recommendedName>
        <fullName evidence="4">DUF3021 domain-containing protein</fullName>
    </recommendedName>
</protein>
<dbReference type="EMBL" id="BMJT01000018">
    <property type="protein sequence ID" value="GGG33978.1"/>
    <property type="molecule type" value="Genomic_DNA"/>
</dbReference>
<keyword evidence="1" id="KW-0472">Membrane</keyword>
<accession>A0A917GAQ0</accession>
<dbReference type="Pfam" id="PF11457">
    <property type="entry name" value="DUF3021"/>
    <property type="match status" value="1"/>
</dbReference>
<comment type="caution">
    <text evidence="2">The sequence shown here is derived from an EMBL/GenBank/DDBJ whole genome shotgun (WGS) entry which is preliminary data.</text>
</comment>
<feature type="transmembrane region" description="Helical" evidence="1">
    <location>
        <begin position="98"/>
        <end position="118"/>
    </location>
</feature>
<dbReference type="RefSeq" id="WP_188615973.1">
    <property type="nucleotide sequence ID" value="NZ_BMJT01000018.1"/>
</dbReference>
<gene>
    <name evidence="2" type="ORF">GCM10007425_30880</name>
</gene>
<dbReference type="Proteomes" id="UP000616608">
    <property type="component" value="Unassembled WGS sequence"/>
</dbReference>
<reference evidence="2" key="1">
    <citation type="journal article" date="2014" name="Int. J. Syst. Evol. Microbiol.">
        <title>Complete genome sequence of Corynebacterium casei LMG S-19264T (=DSM 44701T), isolated from a smear-ripened cheese.</title>
        <authorList>
            <consortium name="US DOE Joint Genome Institute (JGI-PGF)"/>
            <person name="Walter F."/>
            <person name="Albersmeier A."/>
            <person name="Kalinowski J."/>
            <person name="Ruckert C."/>
        </authorList>
    </citation>
    <scope>NUCLEOTIDE SEQUENCE</scope>
    <source>
        <strain evidence="2">CGMCC 1.15760</strain>
    </source>
</reference>
<name>A0A917GAQ0_9BACI</name>
<organism evidence="2 3">
    <name type="scientific">Lysinibacillus alkalisoli</name>
    <dbReference type="NCBI Taxonomy" id="1911548"/>
    <lineage>
        <taxon>Bacteria</taxon>
        <taxon>Bacillati</taxon>
        <taxon>Bacillota</taxon>
        <taxon>Bacilli</taxon>
        <taxon>Bacillales</taxon>
        <taxon>Bacillaceae</taxon>
        <taxon>Lysinibacillus</taxon>
    </lineage>
</organism>
<feature type="transmembrane region" description="Helical" evidence="1">
    <location>
        <begin position="65"/>
        <end position="86"/>
    </location>
</feature>
<proteinExistence type="predicted"/>
<keyword evidence="3" id="KW-1185">Reference proteome</keyword>
<feature type="transmembrane region" description="Helical" evidence="1">
    <location>
        <begin position="7"/>
        <end position="28"/>
    </location>
</feature>
<feature type="transmembrane region" description="Helical" evidence="1">
    <location>
        <begin position="40"/>
        <end position="60"/>
    </location>
</feature>
<evidence type="ECO:0000256" key="1">
    <source>
        <dbReference type="SAM" id="Phobius"/>
    </source>
</evidence>
<evidence type="ECO:0008006" key="4">
    <source>
        <dbReference type="Google" id="ProtNLM"/>
    </source>
</evidence>
<reference evidence="2" key="2">
    <citation type="submission" date="2020-09" db="EMBL/GenBank/DDBJ databases">
        <authorList>
            <person name="Sun Q."/>
            <person name="Zhou Y."/>
        </authorList>
    </citation>
    <scope>NUCLEOTIDE SEQUENCE</scope>
    <source>
        <strain evidence="2">CGMCC 1.15760</strain>
    </source>
</reference>
<dbReference type="AlphaFoldDB" id="A0A917GAQ0"/>
<evidence type="ECO:0000313" key="2">
    <source>
        <dbReference type="EMBL" id="GGG33978.1"/>
    </source>
</evidence>
<keyword evidence="1" id="KW-1133">Transmembrane helix</keyword>
<dbReference type="InterPro" id="IPR021560">
    <property type="entry name" value="DUF3021"/>
</dbReference>
<sequence length="139" mass="16119">MKQILRIMLISIGISLSTSYIFMTLSIGDYAMTQDDLVKQIYVAIICGVIIGIATLIFYYTTWSFIIQTVCHFSIVTSTVIIIGYYAQWYEPVRSEFLLVLLNIVVVYIVIWLMVYYFSKGEVQEINEALKKRKEEKDT</sequence>
<keyword evidence="1" id="KW-0812">Transmembrane</keyword>
<evidence type="ECO:0000313" key="3">
    <source>
        <dbReference type="Proteomes" id="UP000616608"/>
    </source>
</evidence>